<dbReference type="Gene3D" id="3.40.50.300">
    <property type="entry name" value="P-loop containing nucleotide triphosphate hydrolases"/>
    <property type="match status" value="2"/>
</dbReference>
<dbReference type="EMBL" id="BORR01000010">
    <property type="protein sequence ID" value="GIO38075.1"/>
    <property type="molecule type" value="Genomic_DNA"/>
</dbReference>
<dbReference type="InterPro" id="IPR027417">
    <property type="entry name" value="P-loop_NTPase"/>
</dbReference>
<evidence type="ECO:0000313" key="3">
    <source>
        <dbReference type="Proteomes" id="UP000681162"/>
    </source>
</evidence>
<organism evidence="2 3">
    <name type="scientific">Paenibacillus antibioticophila</name>
    <dbReference type="NCBI Taxonomy" id="1274374"/>
    <lineage>
        <taxon>Bacteria</taxon>
        <taxon>Bacillati</taxon>
        <taxon>Bacillota</taxon>
        <taxon>Bacilli</taxon>
        <taxon>Bacillales</taxon>
        <taxon>Paenibacillaceae</taxon>
        <taxon>Paenibacillus</taxon>
    </lineage>
</organism>
<accession>A0A919XXB0</accession>
<name>A0A919XXB0_9BACL</name>
<gene>
    <name evidence="2" type="ORF">J41TS12_29360</name>
</gene>
<evidence type="ECO:0000313" key="2">
    <source>
        <dbReference type="EMBL" id="GIO38075.1"/>
    </source>
</evidence>
<keyword evidence="3" id="KW-1185">Reference proteome</keyword>
<dbReference type="PANTHER" id="PTHR30121:SF6">
    <property type="entry name" value="SLR6007 PROTEIN"/>
    <property type="match status" value="1"/>
</dbReference>
<dbReference type="SUPFAM" id="SSF52540">
    <property type="entry name" value="P-loop containing nucleoside triphosphate hydrolases"/>
    <property type="match status" value="1"/>
</dbReference>
<dbReference type="Pfam" id="PF19044">
    <property type="entry name" value="P-loop_TraG"/>
    <property type="match status" value="1"/>
</dbReference>
<dbReference type="InterPro" id="IPR051162">
    <property type="entry name" value="T4SS_component"/>
</dbReference>
<dbReference type="InterPro" id="IPR043964">
    <property type="entry name" value="P-loop_TraG"/>
</dbReference>
<evidence type="ECO:0000259" key="1">
    <source>
        <dbReference type="Pfam" id="PF19044"/>
    </source>
</evidence>
<protein>
    <recommendedName>
        <fullName evidence="1">TraG P-loop domain-containing protein</fullName>
    </recommendedName>
</protein>
<feature type="domain" description="TraG P-loop" evidence="1">
    <location>
        <begin position="257"/>
        <end position="645"/>
    </location>
</feature>
<dbReference type="Proteomes" id="UP000681162">
    <property type="component" value="Unassembled WGS sequence"/>
</dbReference>
<dbReference type="AlphaFoldDB" id="A0A919XXB0"/>
<sequence length="665" mass="74573">MEVFNFIKMNKKGEGLGNETQSHLDTGKASGADFAAPSFIRETIPKDKSANQIKLDDYAVEVGGTITPTRYFRSFYAEISSGNTWAGMLDSLIRADHGKGDVDLAIHVQPSSNDRELDEIGRRIAGLLSDLADEKDVRKADAMRDEIADLKERQKRIRLNVERSFRVSIQVIVSAPEWKELMKLCRSLVQRFAGKSIYLRSADGQQLAALQSVLPTVKASAVQKEHVLSLESSNVADLFPWGGGSLNHRSGVVIGKDRMGRPVWLDNWHPELANYNMCIIGRSGAGKTFVTLLITHRSSHIGRQIGIIDWKGEYGDFLRALGCPFIELHEHSKHRINPYDVDITELADGTRFVDIEEAANSVQALVFKMISVYDRSVLTGEVKVFIGRAIRQQYAEYEITTDPESLYTTDQTMQGQGIFRTGKVRKAMPELIGLWEKMNAHKSEAIRKASELLQPFTRKGEMSSYSIFDGPSTVELKNAPIFGFAINRLDPEIMRPIGLFVTERWMMERWAKKHPEVKKLLIIEECQNIFLDEDFGAVWAESAFREGRATNTGIVPVTQGLEVFTRSQAGMAAIKNSPIKIIGIQEALDIDAVRGKLALTEGEADFLVYQARKGDMLVKVDNQSAIVHVDASPYEHMLFTTDPNDPLYAERKRYIKERTRAEGTA</sequence>
<comment type="caution">
    <text evidence="2">The sequence shown here is derived from an EMBL/GenBank/DDBJ whole genome shotgun (WGS) entry which is preliminary data.</text>
</comment>
<dbReference type="PANTHER" id="PTHR30121">
    <property type="entry name" value="UNCHARACTERIZED PROTEIN YJGR-RELATED"/>
    <property type="match status" value="1"/>
</dbReference>
<reference evidence="2 3" key="1">
    <citation type="submission" date="2021-03" db="EMBL/GenBank/DDBJ databases">
        <title>Antimicrobial resistance genes in bacteria isolated from Japanese honey, and their potential for conferring macrolide and lincosamide resistance in the American foulbrood pathogen Paenibacillus larvae.</title>
        <authorList>
            <person name="Okamoto M."/>
            <person name="Kumagai M."/>
            <person name="Kanamori H."/>
            <person name="Takamatsu D."/>
        </authorList>
    </citation>
    <scope>NUCLEOTIDE SEQUENCE [LARGE SCALE GENOMIC DNA]</scope>
    <source>
        <strain evidence="2 3">J41TS12</strain>
    </source>
</reference>
<proteinExistence type="predicted"/>